<name>A0ABP5YRD5_9MICO</name>
<reference evidence="3" key="1">
    <citation type="journal article" date="2019" name="Int. J. Syst. Evol. Microbiol.">
        <title>The Global Catalogue of Microorganisms (GCM) 10K type strain sequencing project: providing services to taxonomists for standard genome sequencing and annotation.</title>
        <authorList>
            <consortium name="The Broad Institute Genomics Platform"/>
            <consortium name="The Broad Institute Genome Sequencing Center for Infectious Disease"/>
            <person name="Wu L."/>
            <person name="Ma J."/>
        </authorList>
    </citation>
    <scope>NUCLEOTIDE SEQUENCE [LARGE SCALE GENOMIC DNA]</scope>
    <source>
        <strain evidence="3">JCM 16259</strain>
    </source>
</reference>
<keyword evidence="3" id="KW-1185">Reference proteome</keyword>
<evidence type="ECO:0000313" key="2">
    <source>
        <dbReference type="EMBL" id="GAA2485624.1"/>
    </source>
</evidence>
<dbReference type="Proteomes" id="UP001500730">
    <property type="component" value="Unassembled WGS sequence"/>
</dbReference>
<accession>A0ABP5YRD5</accession>
<keyword evidence="1" id="KW-1133">Transmembrane helix</keyword>
<protein>
    <submittedName>
        <fullName evidence="2">Uncharacterized protein</fullName>
    </submittedName>
</protein>
<gene>
    <name evidence="2" type="ORF">GCM10009858_24450</name>
</gene>
<organism evidence="2 3">
    <name type="scientific">Terrabacter carboxydivorans</name>
    <dbReference type="NCBI Taxonomy" id="619730"/>
    <lineage>
        <taxon>Bacteria</taxon>
        <taxon>Bacillati</taxon>
        <taxon>Actinomycetota</taxon>
        <taxon>Actinomycetes</taxon>
        <taxon>Micrococcales</taxon>
        <taxon>Intrasporangiaceae</taxon>
        <taxon>Terrabacter</taxon>
    </lineage>
</organism>
<proteinExistence type="predicted"/>
<comment type="caution">
    <text evidence="2">The sequence shown here is derived from an EMBL/GenBank/DDBJ whole genome shotgun (WGS) entry which is preliminary data.</text>
</comment>
<evidence type="ECO:0000313" key="3">
    <source>
        <dbReference type="Proteomes" id="UP001500730"/>
    </source>
</evidence>
<keyword evidence="1" id="KW-0812">Transmembrane</keyword>
<evidence type="ECO:0000256" key="1">
    <source>
        <dbReference type="SAM" id="Phobius"/>
    </source>
</evidence>
<feature type="transmembrane region" description="Helical" evidence="1">
    <location>
        <begin position="71"/>
        <end position="91"/>
    </location>
</feature>
<sequence length="131" mass="14591">MAVSALLVVVAVAMLGFVVWSRLGRTHGARWWVGDRLQESAILFWLPGLALVLAATAGLRGYDDGANKGALAFVPLLLVGLVVSLWGGLFLPAPRWYVPRWSQEARAPRLQVRIIGDRRRPDRRPDRRNAR</sequence>
<keyword evidence="1" id="KW-0472">Membrane</keyword>
<feature type="transmembrane region" description="Helical" evidence="1">
    <location>
        <begin position="40"/>
        <end position="59"/>
    </location>
</feature>
<dbReference type="EMBL" id="BAAARE010000010">
    <property type="protein sequence ID" value="GAA2485624.1"/>
    <property type="molecule type" value="Genomic_DNA"/>
</dbReference>